<sequence length="150" mass="16912">MRWFFGHFSEILATPLMVNILLMGMAYGCLRRCGVLAYSNTYRERRALLMSLGLLVVYAVALLLLTILPHAVLLSATGHLFPSPFASSLLPVLAFSIVTSSMLYGAVMERIRHIGHVYDSLLDGLRSITPFILFYILFMQIYESIRFVFG</sequence>
<evidence type="ECO:0000313" key="2">
    <source>
        <dbReference type="EMBL" id="MCF2563468.1"/>
    </source>
</evidence>
<keyword evidence="3" id="KW-1185">Reference proteome</keyword>
<feature type="transmembrane region" description="Helical" evidence="1">
    <location>
        <begin position="51"/>
        <end position="73"/>
    </location>
</feature>
<dbReference type="PROSITE" id="PS51257">
    <property type="entry name" value="PROKAR_LIPOPROTEIN"/>
    <property type="match status" value="1"/>
</dbReference>
<keyword evidence="1" id="KW-0812">Transmembrane</keyword>
<reference evidence="2 3" key="1">
    <citation type="submission" date="2020-12" db="EMBL/GenBank/DDBJ databases">
        <title>Whole genome sequences of gut porcine anaerobes.</title>
        <authorList>
            <person name="Kubasova T."/>
            <person name="Jahodarova E."/>
            <person name="Rychlik I."/>
        </authorList>
    </citation>
    <scope>NUCLEOTIDE SEQUENCE [LARGE SCALE GENOMIC DNA]</scope>
    <source>
        <strain evidence="2 3">An925</strain>
    </source>
</reference>
<evidence type="ECO:0000256" key="1">
    <source>
        <dbReference type="SAM" id="Phobius"/>
    </source>
</evidence>
<dbReference type="EMBL" id="JADYTN010000008">
    <property type="protein sequence ID" value="MCF2563468.1"/>
    <property type="molecule type" value="Genomic_DNA"/>
</dbReference>
<keyword evidence="1" id="KW-0472">Membrane</keyword>
<accession>A0ABS9CEE6</accession>
<dbReference type="InterPro" id="IPR004697">
    <property type="entry name" value="AbgT"/>
</dbReference>
<dbReference type="Pfam" id="PF03806">
    <property type="entry name" value="ABG_transport"/>
    <property type="match status" value="1"/>
</dbReference>
<proteinExistence type="predicted"/>
<feature type="transmembrane region" description="Helical" evidence="1">
    <location>
        <begin position="128"/>
        <end position="149"/>
    </location>
</feature>
<keyword evidence="1" id="KW-1133">Transmembrane helix</keyword>
<name>A0ABS9CEE6_9BACT</name>
<feature type="transmembrane region" description="Helical" evidence="1">
    <location>
        <begin position="85"/>
        <end position="107"/>
    </location>
</feature>
<protein>
    <submittedName>
        <fullName evidence="2">AbgT family transporter</fullName>
    </submittedName>
</protein>
<feature type="transmembrane region" description="Helical" evidence="1">
    <location>
        <begin position="12"/>
        <end position="30"/>
    </location>
</feature>
<organism evidence="2 3">
    <name type="scientific">Xylanibacter brevis</name>
    <dbReference type="NCBI Taxonomy" id="83231"/>
    <lineage>
        <taxon>Bacteria</taxon>
        <taxon>Pseudomonadati</taxon>
        <taxon>Bacteroidota</taxon>
        <taxon>Bacteroidia</taxon>
        <taxon>Bacteroidales</taxon>
        <taxon>Prevotellaceae</taxon>
        <taxon>Xylanibacter</taxon>
    </lineage>
</organism>
<evidence type="ECO:0000313" key="3">
    <source>
        <dbReference type="Proteomes" id="UP001200470"/>
    </source>
</evidence>
<comment type="caution">
    <text evidence="2">The sequence shown here is derived from an EMBL/GenBank/DDBJ whole genome shotgun (WGS) entry which is preliminary data.</text>
</comment>
<dbReference type="Proteomes" id="UP001200470">
    <property type="component" value="Unassembled WGS sequence"/>
</dbReference>
<gene>
    <name evidence="2" type="ORF">I6E12_05005</name>
</gene>